<evidence type="ECO:0000313" key="5">
    <source>
        <dbReference type="EMBL" id="CAG7861856.1"/>
    </source>
</evidence>
<keyword evidence="1" id="KW-0433">Leucine-rich repeat</keyword>
<dbReference type="Pfam" id="PF00931">
    <property type="entry name" value="NB-ARC"/>
    <property type="match status" value="1"/>
</dbReference>
<dbReference type="PANTHER" id="PTHR11017:SF277">
    <property type="entry name" value="DISEASE RESISTANCE PROTEIN RPS4-RELATED"/>
    <property type="match status" value="1"/>
</dbReference>
<keyword evidence="2" id="KW-0677">Repeat</keyword>
<gene>
    <name evidence="5" type="ORF">BRAPAZ1V2_A09P23230.2</name>
</gene>
<evidence type="ECO:0000259" key="4">
    <source>
        <dbReference type="Pfam" id="PF23282"/>
    </source>
</evidence>
<dbReference type="InterPro" id="IPR027417">
    <property type="entry name" value="P-loop_NTPase"/>
</dbReference>
<evidence type="ECO:0000256" key="1">
    <source>
        <dbReference type="ARBA" id="ARBA00022614"/>
    </source>
</evidence>
<feature type="domain" description="NB-ARC" evidence="3">
    <location>
        <begin position="54"/>
        <end position="226"/>
    </location>
</feature>
<dbReference type="SUPFAM" id="SSF46785">
    <property type="entry name" value="Winged helix' DNA-binding domain"/>
    <property type="match status" value="1"/>
</dbReference>
<dbReference type="FunFam" id="1.10.8.430:FF:000002">
    <property type="entry name" value="Disease resistance protein (TIR-NBS-LRR class)"/>
    <property type="match status" value="1"/>
</dbReference>
<dbReference type="Pfam" id="PF23282">
    <property type="entry name" value="WHD_ROQ1"/>
    <property type="match status" value="1"/>
</dbReference>
<dbReference type="Gene3D" id="3.40.50.300">
    <property type="entry name" value="P-loop containing nucleotide triphosphate hydrolases"/>
    <property type="match status" value="1"/>
</dbReference>
<dbReference type="PANTHER" id="PTHR11017">
    <property type="entry name" value="LEUCINE-RICH REPEAT-CONTAINING PROTEIN"/>
    <property type="match status" value="1"/>
</dbReference>
<dbReference type="InterPro" id="IPR058192">
    <property type="entry name" value="WHD_ROQ1-like"/>
</dbReference>
<organism evidence="5 6">
    <name type="scientific">Brassica campestris</name>
    <name type="common">Field mustard</name>
    <dbReference type="NCBI Taxonomy" id="3711"/>
    <lineage>
        <taxon>Eukaryota</taxon>
        <taxon>Viridiplantae</taxon>
        <taxon>Streptophyta</taxon>
        <taxon>Embryophyta</taxon>
        <taxon>Tracheophyta</taxon>
        <taxon>Spermatophyta</taxon>
        <taxon>Magnoliopsida</taxon>
        <taxon>eudicotyledons</taxon>
        <taxon>Gunneridae</taxon>
        <taxon>Pentapetalae</taxon>
        <taxon>rosids</taxon>
        <taxon>malvids</taxon>
        <taxon>Brassicales</taxon>
        <taxon>Brassicaceae</taxon>
        <taxon>Brassiceae</taxon>
        <taxon>Brassica</taxon>
    </lineage>
</organism>
<dbReference type="Gramene" id="A09p23230.2_BraZ1">
    <property type="protein sequence ID" value="A09p23230.2_BraZ1.CDS"/>
    <property type="gene ID" value="A09g23230.2_BraZ1"/>
</dbReference>
<proteinExistence type="predicted"/>
<dbReference type="SUPFAM" id="SSF52540">
    <property type="entry name" value="P-loop containing nucleoside triphosphate hydrolases"/>
    <property type="match status" value="1"/>
</dbReference>
<evidence type="ECO:0000313" key="6">
    <source>
        <dbReference type="Proteomes" id="UP000694005"/>
    </source>
</evidence>
<reference evidence="5 6" key="1">
    <citation type="submission" date="2021-07" db="EMBL/GenBank/DDBJ databases">
        <authorList>
            <consortium name="Genoscope - CEA"/>
            <person name="William W."/>
        </authorList>
    </citation>
    <scope>NUCLEOTIDE SEQUENCE [LARGE SCALE GENOMIC DNA]</scope>
</reference>
<feature type="domain" description="Disease resistance protein Roq1-like winged-helix" evidence="4">
    <location>
        <begin position="299"/>
        <end position="364"/>
    </location>
</feature>
<name>A0A8D9FYY0_BRACM</name>
<dbReference type="AlphaFoldDB" id="A0A8D9FYY0"/>
<evidence type="ECO:0008006" key="7">
    <source>
        <dbReference type="Google" id="ProtNLM"/>
    </source>
</evidence>
<dbReference type="InterPro" id="IPR036390">
    <property type="entry name" value="WH_DNA-bd_sf"/>
</dbReference>
<dbReference type="EMBL" id="LS974625">
    <property type="protein sequence ID" value="CAG7861856.1"/>
    <property type="molecule type" value="Genomic_DNA"/>
</dbReference>
<dbReference type="GO" id="GO:0043531">
    <property type="term" value="F:ADP binding"/>
    <property type="evidence" value="ECO:0007669"/>
    <property type="project" value="InterPro"/>
</dbReference>
<evidence type="ECO:0000259" key="3">
    <source>
        <dbReference type="Pfam" id="PF00931"/>
    </source>
</evidence>
<sequence>KESEKNSKIIVKAVKNVLFSNPSEGREYTSVDNLKNSKTRAAETAQKDKTFGNEQRLKELIEKMDLKDKGTRVIGVMPGIGKTTLLKELYEKLRPKFTRHVFVDRIREKSKGSELDEFPTLLLEELELTFPEIDAFEEPYKALKCRLHKHKVLVVLDDVSTAKQINAVLGEFSPSQKPEWIKEGSRILISTNDMSLTEGLVHDTYVVPQLNHRDGLRLFCYHAFDDDRANYLKGEFVKLSDEFVHCARGHPLALQILGRDLNNKNKKHWLDKLSILAKNPITYIGEVLKVSYEELSPQQKDAFLDIACFRSENVDYVENLLASTDPEAADTTSAVKVLRNKFLINTCDGRVDMHDLLYTFSRELDPKASTGSRQRRLWLPQAIIKEGVIKIPHRTLECKTDNKINIPNGLTYRVCMYKG</sequence>
<feature type="non-terminal residue" evidence="5">
    <location>
        <position position="1"/>
    </location>
</feature>
<accession>A0A8D9FYY0</accession>
<dbReference type="PRINTS" id="PR00364">
    <property type="entry name" value="DISEASERSIST"/>
</dbReference>
<dbReference type="InterPro" id="IPR044974">
    <property type="entry name" value="Disease_R_plants"/>
</dbReference>
<protein>
    <recommendedName>
        <fullName evidence="7">NB-ARC domain-containing protein</fullName>
    </recommendedName>
</protein>
<dbReference type="GO" id="GO:0006952">
    <property type="term" value="P:defense response"/>
    <property type="evidence" value="ECO:0007669"/>
    <property type="project" value="InterPro"/>
</dbReference>
<dbReference type="Proteomes" id="UP000694005">
    <property type="component" value="Chromosome A09"/>
</dbReference>
<dbReference type="Gene3D" id="1.10.8.430">
    <property type="entry name" value="Helical domain of apoptotic protease-activating factors"/>
    <property type="match status" value="1"/>
</dbReference>
<evidence type="ECO:0000256" key="2">
    <source>
        <dbReference type="ARBA" id="ARBA00022737"/>
    </source>
</evidence>
<dbReference type="InterPro" id="IPR002182">
    <property type="entry name" value="NB-ARC"/>
</dbReference>
<dbReference type="InterPro" id="IPR042197">
    <property type="entry name" value="Apaf_helical"/>
</dbReference>